<evidence type="ECO:0000256" key="3">
    <source>
        <dbReference type="ARBA" id="ARBA00022840"/>
    </source>
</evidence>
<evidence type="ECO:0000256" key="2">
    <source>
        <dbReference type="ARBA" id="ARBA00022741"/>
    </source>
</evidence>
<comment type="caution">
    <text evidence="4">The sequence shown here is derived from an EMBL/GenBank/DDBJ whole genome shotgun (WGS) entry which is preliminary data.</text>
</comment>
<evidence type="ECO:0000313" key="4">
    <source>
        <dbReference type="EMBL" id="KAG5596179.1"/>
    </source>
</evidence>
<sequence>MLELGPTEFRFHELMVHSCCDAHFDVVALVGTKFVSATGSIDLGPEIKLLCTTNAHQMTSKIINDLINGDVVLVKGSRKIGMEFSIMTKEYKD</sequence>
<dbReference type="GO" id="GO:0016881">
    <property type="term" value="F:acid-amino acid ligase activity"/>
    <property type="evidence" value="ECO:0007669"/>
    <property type="project" value="InterPro"/>
</dbReference>
<protein>
    <submittedName>
        <fullName evidence="4">Uncharacterized protein</fullName>
    </submittedName>
</protein>
<evidence type="ECO:0000313" key="5">
    <source>
        <dbReference type="Proteomes" id="UP000824120"/>
    </source>
</evidence>
<dbReference type="EMBL" id="JACXVP010000007">
    <property type="protein sequence ID" value="KAG5596179.1"/>
    <property type="molecule type" value="Genomic_DNA"/>
</dbReference>
<name>A0A9J5Y681_SOLCO</name>
<keyword evidence="3" id="KW-0067">ATP-binding</keyword>
<accession>A0A9J5Y681</accession>
<gene>
    <name evidence="4" type="ORF">H5410_037411</name>
</gene>
<dbReference type="PANTHER" id="PTHR43024:SF1">
    <property type="entry name" value="UDP-N-ACETYLMURAMOYL-TRIPEPTIDE--D-ALANYL-D-ALANINE LIGASE"/>
    <property type="match status" value="1"/>
</dbReference>
<dbReference type="InterPro" id="IPR051046">
    <property type="entry name" value="MurCDEF_CellWall_CoF430Synth"/>
</dbReference>
<dbReference type="SUPFAM" id="SSF53244">
    <property type="entry name" value="MurD-like peptide ligases, peptide-binding domain"/>
    <property type="match status" value="1"/>
</dbReference>
<dbReference type="PANTHER" id="PTHR43024">
    <property type="entry name" value="UDP-N-ACETYLMURAMOYL-TRIPEPTIDE--D-ALANYL-D-ALANINE LIGASE"/>
    <property type="match status" value="1"/>
</dbReference>
<keyword evidence="5" id="KW-1185">Reference proteome</keyword>
<dbReference type="GO" id="GO:0005524">
    <property type="term" value="F:ATP binding"/>
    <property type="evidence" value="ECO:0007669"/>
    <property type="project" value="UniProtKB-KW"/>
</dbReference>
<proteinExistence type="predicted"/>
<dbReference type="AlphaFoldDB" id="A0A9J5Y681"/>
<keyword evidence="2" id="KW-0547">Nucleotide-binding</keyword>
<organism evidence="4 5">
    <name type="scientific">Solanum commersonii</name>
    <name type="common">Commerson's wild potato</name>
    <name type="synonym">Commerson's nightshade</name>
    <dbReference type="NCBI Taxonomy" id="4109"/>
    <lineage>
        <taxon>Eukaryota</taxon>
        <taxon>Viridiplantae</taxon>
        <taxon>Streptophyta</taxon>
        <taxon>Embryophyta</taxon>
        <taxon>Tracheophyta</taxon>
        <taxon>Spermatophyta</taxon>
        <taxon>Magnoliopsida</taxon>
        <taxon>eudicotyledons</taxon>
        <taxon>Gunneridae</taxon>
        <taxon>Pentapetalae</taxon>
        <taxon>asterids</taxon>
        <taxon>lamiids</taxon>
        <taxon>Solanales</taxon>
        <taxon>Solanaceae</taxon>
        <taxon>Solanoideae</taxon>
        <taxon>Solaneae</taxon>
        <taxon>Solanum</taxon>
    </lineage>
</organism>
<dbReference type="InterPro" id="IPR036615">
    <property type="entry name" value="Mur_ligase_C_dom_sf"/>
</dbReference>
<keyword evidence="1" id="KW-0436">Ligase</keyword>
<evidence type="ECO:0000256" key="1">
    <source>
        <dbReference type="ARBA" id="ARBA00022598"/>
    </source>
</evidence>
<dbReference type="Gene3D" id="3.90.190.20">
    <property type="entry name" value="Mur ligase, C-terminal domain"/>
    <property type="match status" value="1"/>
</dbReference>
<dbReference type="Proteomes" id="UP000824120">
    <property type="component" value="Chromosome 7"/>
</dbReference>
<reference evidence="4 5" key="1">
    <citation type="submission" date="2020-09" db="EMBL/GenBank/DDBJ databases">
        <title>De no assembly of potato wild relative species, Solanum commersonii.</title>
        <authorList>
            <person name="Cho K."/>
        </authorList>
    </citation>
    <scope>NUCLEOTIDE SEQUENCE [LARGE SCALE GENOMIC DNA]</scope>
    <source>
        <strain evidence="4">LZ3.2</strain>
        <tissue evidence="4">Leaf</tissue>
    </source>
</reference>
<dbReference type="OrthoDB" id="2020781at2759"/>